<evidence type="ECO:0000313" key="3">
    <source>
        <dbReference type="Proteomes" id="UP000198297"/>
    </source>
</evidence>
<dbReference type="AlphaFoldDB" id="A0A238WHZ0"/>
<dbReference type="RefSeq" id="WP_089308267.1">
    <property type="nucleotide sequence ID" value="NZ_FZNK01000002.1"/>
</dbReference>
<sequence length="93" mass="9635">MGTNTNADGRGPGCLRDDRPVHSCTAAAGSAVSRGIEATVRRVAFWTAIAFPTAYVIGAVDPVAAALPVGWLPLAISTHLLLLWVGHGAHHPE</sequence>
<feature type="transmembrane region" description="Helical" evidence="1">
    <location>
        <begin position="43"/>
        <end position="60"/>
    </location>
</feature>
<dbReference type="EMBL" id="FZNK01000002">
    <property type="protein sequence ID" value="SNR46172.1"/>
    <property type="molecule type" value="Genomic_DNA"/>
</dbReference>
<reference evidence="2 3" key="1">
    <citation type="submission" date="2017-06" db="EMBL/GenBank/DDBJ databases">
        <authorList>
            <person name="Kim H.J."/>
            <person name="Triplett B.A."/>
        </authorList>
    </citation>
    <scope>NUCLEOTIDE SEQUENCE [LARGE SCALE GENOMIC DNA]</scope>
    <source>
        <strain evidence="2 3">DSM 19316</strain>
    </source>
</reference>
<organism evidence="2 3">
    <name type="scientific">Halorubrum ezzemoulense</name>
    <name type="common">Halorubrum chaoviator</name>
    <dbReference type="NCBI Taxonomy" id="337243"/>
    <lineage>
        <taxon>Archaea</taxon>
        <taxon>Methanobacteriati</taxon>
        <taxon>Methanobacteriota</taxon>
        <taxon>Stenosarchaea group</taxon>
        <taxon>Halobacteria</taxon>
        <taxon>Halobacteriales</taxon>
        <taxon>Haloferacaceae</taxon>
        <taxon>Halorubrum</taxon>
    </lineage>
</organism>
<keyword evidence="1" id="KW-0472">Membrane</keyword>
<accession>A0A238WHZ0</accession>
<gene>
    <name evidence="2" type="ORF">SAMN06266787_102326</name>
</gene>
<evidence type="ECO:0000313" key="2">
    <source>
        <dbReference type="EMBL" id="SNR46172.1"/>
    </source>
</evidence>
<name>A0A238WHZ0_HALEZ</name>
<evidence type="ECO:0000256" key="1">
    <source>
        <dbReference type="SAM" id="Phobius"/>
    </source>
</evidence>
<protein>
    <submittedName>
        <fullName evidence="2">Uncharacterized protein</fullName>
    </submittedName>
</protein>
<keyword evidence="1" id="KW-1133">Transmembrane helix</keyword>
<feature type="transmembrane region" description="Helical" evidence="1">
    <location>
        <begin position="66"/>
        <end position="85"/>
    </location>
</feature>
<dbReference type="Proteomes" id="UP000198297">
    <property type="component" value="Unassembled WGS sequence"/>
</dbReference>
<proteinExistence type="predicted"/>
<keyword evidence="1" id="KW-0812">Transmembrane</keyword>